<dbReference type="Pfam" id="PF02517">
    <property type="entry name" value="Rce1-like"/>
    <property type="match status" value="1"/>
</dbReference>
<keyword evidence="3" id="KW-0645">Protease</keyword>
<accession>A0A7K0KGB6</accession>
<feature type="transmembrane region" description="Helical" evidence="1">
    <location>
        <begin position="21"/>
        <end position="44"/>
    </location>
</feature>
<dbReference type="AlphaFoldDB" id="A0A7K0KGB6"/>
<dbReference type="EMBL" id="VUNG01000015">
    <property type="protein sequence ID" value="MST84505.1"/>
    <property type="molecule type" value="Genomic_DNA"/>
</dbReference>
<dbReference type="Proteomes" id="UP000438914">
    <property type="component" value="Unassembled WGS sequence"/>
</dbReference>
<dbReference type="PANTHER" id="PTHR36435">
    <property type="entry name" value="SLR1288 PROTEIN"/>
    <property type="match status" value="1"/>
</dbReference>
<dbReference type="GO" id="GO:0006508">
    <property type="term" value="P:proteolysis"/>
    <property type="evidence" value="ECO:0007669"/>
    <property type="project" value="UniProtKB-KW"/>
</dbReference>
<feature type="domain" description="CAAX prenyl protease 2/Lysostaphin resistance protein A-like" evidence="2">
    <location>
        <begin position="131"/>
        <end position="220"/>
    </location>
</feature>
<dbReference type="GO" id="GO:0080120">
    <property type="term" value="P:CAAX-box protein maturation"/>
    <property type="evidence" value="ECO:0007669"/>
    <property type="project" value="UniProtKB-ARBA"/>
</dbReference>
<comment type="caution">
    <text evidence="3">The sequence shown here is derived from an EMBL/GenBank/DDBJ whole genome shotgun (WGS) entry which is preliminary data.</text>
</comment>
<gene>
    <name evidence="3" type="ORF">FYJ73_07450</name>
</gene>
<feature type="transmembrane region" description="Helical" evidence="1">
    <location>
        <begin position="96"/>
        <end position="119"/>
    </location>
</feature>
<dbReference type="InterPro" id="IPR003675">
    <property type="entry name" value="Rce1/LyrA-like_dom"/>
</dbReference>
<dbReference type="RefSeq" id="WP_154534086.1">
    <property type="nucleotide sequence ID" value="NZ_VUNG01000015.1"/>
</dbReference>
<keyword evidence="1" id="KW-0812">Transmembrane</keyword>
<dbReference type="PANTHER" id="PTHR36435:SF1">
    <property type="entry name" value="CAAX AMINO TERMINAL PROTEASE FAMILY PROTEIN"/>
    <property type="match status" value="1"/>
</dbReference>
<evidence type="ECO:0000313" key="3">
    <source>
        <dbReference type="EMBL" id="MST84505.1"/>
    </source>
</evidence>
<feature type="transmembrane region" description="Helical" evidence="1">
    <location>
        <begin position="131"/>
        <end position="151"/>
    </location>
</feature>
<organism evidence="3 4">
    <name type="scientific">Hallella mizrahii</name>
    <dbReference type="NCBI Taxonomy" id="2606637"/>
    <lineage>
        <taxon>Bacteria</taxon>
        <taxon>Pseudomonadati</taxon>
        <taxon>Bacteroidota</taxon>
        <taxon>Bacteroidia</taxon>
        <taxon>Bacteroidales</taxon>
        <taxon>Prevotellaceae</taxon>
        <taxon>Hallella</taxon>
    </lineage>
</organism>
<evidence type="ECO:0000256" key="1">
    <source>
        <dbReference type="SAM" id="Phobius"/>
    </source>
</evidence>
<keyword evidence="4" id="KW-1185">Reference proteome</keyword>
<keyword evidence="1" id="KW-0472">Membrane</keyword>
<keyword evidence="1" id="KW-1133">Transmembrane helix</keyword>
<proteinExistence type="predicted"/>
<feature type="transmembrane region" description="Helical" evidence="1">
    <location>
        <begin position="163"/>
        <end position="180"/>
    </location>
</feature>
<keyword evidence="3" id="KW-0482">Metalloprotease</keyword>
<dbReference type="InterPro" id="IPR052710">
    <property type="entry name" value="CAAX_protease"/>
</dbReference>
<dbReference type="GO" id="GO:0008237">
    <property type="term" value="F:metallopeptidase activity"/>
    <property type="evidence" value="ECO:0007669"/>
    <property type="project" value="UniProtKB-KW"/>
</dbReference>
<feature type="transmembrane region" description="Helical" evidence="1">
    <location>
        <begin position="186"/>
        <end position="203"/>
    </location>
</feature>
<feature type="transmembrane region" description="Helical" evidence="1">
    <location>
        <begin position="210"/>
        <end position="229"/>
    </location>
</feature>
<dbReference type="GO" id="GO:0004175">
    <property type="term" value="F:endopeptidase activity"/>
    <property type="evidence" value="ECO:0007669"/>
    <property type="project" value="UniProtKB-ARBA"/>
</dbReference>
<reference evidence="3 4" key="1">
    <citation type="submission" date="2019-08" db="EMBL/GenBank/DDBJ databases">
        <title>In-depth cultivation of the pig gut microbiome towards novel bacterial diversity and tailored functional studies.</title>
        <authorList>
            <person name="Wylensek D."/>
            <person name="Hitch T.C.A."/>
            <person name="Clavel T."/>
        </authorList>
    </citation>
    <scope>NUCLEOTIDE SEQUENCE [LARGE SCALE GENOMIC DNA]</scope>
    <source>
        <strain evidence="3 4">LKV-178-WT-2A</strain>
    </source>
</reference>
<keyword evidence="3" id="KW-0378">Hydrolase</keyword>
<evidence type="ECO:0000259" key="2">
    <source>
        <dbReference type="Pfam" id="PF02517"/>
    </source>
</evidence>
<name>A0A7K0KGB6_9BACT</name>
<sequence length="230" mass="25540">MDNKRSETNNITYSKPKCVRRIIVFLVICLVGSILVAAPFMGLFLNNGDNAVASKLAPDLMAMACSAFLLVALAIENKIEKLDLWMLRPSALQMKVVSISILLGLLWQLAIYLICQLSNTAYPHPTAEPSPLLISIVSTGLLGPFAEEMLFRKWLVSMMERGGFNPVAIIVCSSILFFCAHLGDSFLRVDTLVFAIPLCYLFIRYHDVRYCFIAHAVCNLAGIVFPLLIH</sequence>
<evidence type="ECO:0000313" key="4">
    <source>
        <dbReference type="Proteomes" id="UP000438914"/>
    </source>
</evidence>
<feature type="transmembrane region" description="Helical" evidence="1">
    <location>
        <begin position="56"/>
        <end position="75"/>
    </location>
</feature>
<protein>
    <submittedName>
        <fullName evidence="3">CPBP family intramembrane metalloprotease</fullName>
    </submittedName>
</protein>